<evidence type="ECO:0000313" key="1">
    <source>
        <dbReference type="EMBL" id="CAE4578602.1"/>
    </source>
</evidence>
<gene>
    <name evidence="1" type="ORF">DBRI00130_LOCUS419</name>
</gene>
<sequence length="110" mass="12234">MADAKYAEHMEYLQQRLTESKKVQATRGNAAYVAAQAKRAASGPQTWRQMKGVPLMIHEIKHIGNKPFMVGFATVALGAVYAQTKFTGTFSLPMLSILSGWVRIFQSSWV</sequence>
<proteinExistence type="predicted"/>
<accession>A0A7S4UFH0</accession>
<dbReference type="AlphaFoldDB" id="A0A7S4UFH0"/>
<name>A0A7S4UFH0_9STRA</name>
<reference evidence="1" key="1">
    <citation type="submission" date="2021-01" db="EMBL/GenBank/DDBJ databases">
        <authorList>
            <person name="Corre E."/>
            <person name="Pelletier E."/>
            <person name="Niang G."/>
            <person name="Scheremetjew M."/>
            <person name="Finn R."/>
            <person name="Kale V."/>
            <person name="Holt S."/>
            <person name="Cochrane G."/>
            <person name="Meng A."/>
            <person name="Brown T."/>
            <person name="Cohen L."/>
        </authorList>
    </citation>
    <scope>NUCLEOTIDE SEQUENCE</scope>
    <source>
        <strain evidence="1">GSO104</strain>
    </source>
</reference>
<dbReference type="EMBL" id="HBNS01000524">
    <property type="protein sequence ID" value="CAE4578602.1"/>
    <property type="molecule type" value="Transcribed_RNA"/>
</dbReference>
<protein>
    <submittedName>
        <fullName evidence="1">Uncharacterized protein</fullName>
    </submittedName>
</protein>
<organism evidence="1">
    <name type="scientific">Ditylum brightwellii</name>
    <dbReference type="NCBI Taxonomy" id="49249"/>
    <lineage>
        <taxon>Eukaryota</taxon>
        <taxon>Sar</taxon>
        <taxon>Stramenopiles</taxon>
        <taxon>Ochrophyta</taxon>
        <taxon>Bacillariophyta</taxon>
        <taxon>Mediophyceae</taxon>
        <taxon>Lithodesmiophycidae</taxon>
        <taxon>Lithodesmiales</taxon>
        <taxon>Lithodesmiaceae</taxon>
        <taxon>Ditylum</taxon>
    </lineage>
</organism>